<feature type="non-terminal residue" evidence="1">
    <location>
        <position position="67"/>
    </location>
</feature>
<dbReference type="OrthoDB" id="6610179at2759"/>
<keyword evidence="2" id="KW-1185">Reference proteome</keyword>
<accession>A0A6G0Y947</accession>
<proteinExistence type="predicted"/>
<dbReference type="AlphaFoldDB" id="A0A6G0Y947"/>
<reference evidence="1 2" key="1">
    <citation type="submission" date="2019-08" db="EMBL/GenBank/DDBJ databases">
        <title>Whole genome of Aphis craccivora.</title>
        <authorList>
            <person name="Voronova N.V."/>
            <person name="Shulinski R.S."/>
            <person name="Bandarenka Y.V."/>
            <person name="Zhorov D.G."/>
            <person name="Warner D."/>
        </authorList>
    </citation>
    <scope>NUCLEOTIDE SEQUENCE [LARGE SCALE GENOMIC DNA]</scope>
    <source>
        <strain evidence="1">180601</strain>
        <tissue evidence="1">Whole Body</tissue>
    </source>
</reference>
<gene>
    <name evidence="1" type="ORF">FWK35_00025517</name>
</gene>
<protein>
    <submittedName>
        <fullName evidence="1">Uncharacterized protein</fullName>
    </submittedName>
</protein>
<name>A0A6G0Y947_APHCR</name>
<dbReference type="Proteomes" id="UP000478052">
    <property type="component" value="Unassembled WGS sequence"/>
</dbReference>
<comment type="caution">
    <text evidence="1">The sequence shown here is derived from an EMBL/GenBank/DDBJ whole genome shotgun (WGS) entry which is preliminary data.</text>
</comment>
<organism evidence="1 2">
    <name type="scientific">Aphis craccivora</name>
    <name type="common">Cowpea aphid</name>
    <dbReference type="NCBI Taxonomy" id="307492"/>
    <lineage>
        <taxon>Eukaryota</taxon>
        <taxon>Metazoa</taxon>
        <taxon>Ecdysozoa</taxon>
        <taxon>Arthropoda</taxon>
        <taxon>Hexapoda</taxon>
        <taxon>Insecta</taxon>
        <taxon>Pterygota</taxon>
        <taxon>Neoptera</taxon>
        <taxon>Paraneoptera</taxon>
        <taxon>Hemiptera</taxon>
        <taxon>Sternorrhyncha</taxon>
        <taxon>Aphidomorpha</taxon>
        <taxon>Aphidoidea</taxon>
        <taxon>Aphididae</taxon>
        <taxon>Aphidini</taxon>
        <taxon>Aphis</taxon>
        <taxon>Aphis</taxon>
    </lineage>
</organism>
<evidence type="ECO:0000313" key="1">
    <source>
        <dbReference type="EMBL" id="KAF0751372.1"/>
    </source>
</evidence>
<sequence>MNFNQVIGSPGTFETGMDITIFESKLTNFFLASTIENNIQKRAILLSSVSEEIHKVLFSLCVPSTPN</sequence>
<dbReference type="EMBL" id="VUJU01005390">
    <property type="protein sequence ID" value="KAF0751372.1"/>
    <property type="molecule type" value="Genomic_DNA"/>
</dbReference>
<evidence type="ECO:0000313" key="2">
    <source>
        <dbReference type="Proteomes" id="UP000478052"/>
    </source>
</evidence>